<proteinExistence type="predicted"/>
<dbReference type="SUPFAM" id="SSF55729">
    <property type="entry name" value="Acyl-CoA N-acyltransferases (Nat)"/>
    <property type="match status" value="1"/>
</dbReference>
<sequence>MFFAFQVDEDITLRLLDMSQADLIFKASNTSREHLRRWLPWVDDTHTLEDTKKFIQATMDQFAQHKGFCTSIWWRDEFAGIIDFHGLHTTLNKIEIGYWLLEKHQGRGIMTKACRAFVDHAFSVMKLERVEILAAVGNTKSQAIPKRLGFKQEGVLRKCTKTSEGLEDVVIFGLLKDEWTKQEH</sequence>
<dbReference type="InterPro" id="IPR051908">
    <property type="entry name" value="Ribosomal_N-acetyltransferase"/>
</dbReference>
<accession>A0ABT6H757</accession>
<dbReference type="EC" id="2.-.-.-" evidence="2"/>
<protein>
    <submittedName>
        <fullName evidence="2">GNAT family protein</fullName>
        <ecNumber evidence="2">2.-.-.-</ecNumber>
    </submittedName>
</protein>
<dbReference type="PANTHER" id="PTHR43441:SF12">
    <property type="entry name" value="RIBOSOMAL N-ACETYLTRANSFERASE YDAF-RELATED"/>
    <property type="match status" value="1"/>
</dbReference>
<dbReference type="PROSITE" id="PS51186">
    <property type="entry name" value="GNAT"/>
    <property type="match status" value="1"/>
</dbReference>
<keyword evidence="3" id="KW-1185">Reference proteome</keyword>
<feature type="domain" description="N-acetyltransferase" evidence="1">
    <location>
        <begin position="11"/>
        <end position="177"/>
    </location>
</feature>
<dbReference type="InterPro" id="IPR000182">
    <property type="entry name" value="GNAT_dom"/>
</dbReference>
<dbReference type="RefSeq" id="WP_124563079.1">
    <property type="nucleotide sequence ID" value="NZ_JARRRY010000004.1"/>
</dbReference>
<dbReference type="Proteomes" id="UP001218246">
    <property type="component" value="Unassembled WGS sequence"/>
</dbReference>
<dbReference type="InterPro" id="IPR016181">
    <property type="entry name" value="Acyl_CoA_acyltransferase"/>
</dbReference>
<dbReference type="PANTHER" id="PTHR43441">
    <property type="entry name" value="RIBOSOMAL-PROTEIN-SERINE ACETYLTRANSFERASE"/>
    <property type="match status" value="1"/>
</dbReference>
<comment type="caution">
    <text evidence="2">The sequence shown here is derived from an EMBL/GenBank/DDBJ whole genome shotgun (WGS) entry which is preliminary data.</text>
</comment>
<dbReference type="EMBL" id="JARULN010000007">
    <property type="protein sequence ID" value="MDG5754301.1"/>
    <property type="molecule type" value="Genomic_DNA"/>
</dbReference>
<reference evidence="2 3" key="1">
    <citation type="submission" date="2023-04" db="EMBL/GenBank/DDBJ databases">
        <title>Ectobacillus antri isolated from activated sludge.</title>
        <authorList>
            <person name="Yan P."/>
            <person name="Liu X."/>
        </authorList>
    </citation>
    <scope>NUCLEOTIDE SEQUENCE [LARGE SCALE GENOMIC DNA]</scope>
    <source>
        <strain evidence="2 3">C18H</strain>
    </source>
</reference>
<dbReference type="GO" id="GO:0016740">
    <property type="term" value="F:transferase activity"/>
    <property type="evidence" value="ECO:0007669"/>
    <property type="project" value="UniProtKB-KW"/>
</dbReference>
<name>A0ABT6H757_9BACI</name>
<gene>
    <name evidence="2" type="ORF">P6P90_09990</name>
</gene>
<evidence type="ECO:0000259" key="1">
    <source>
        <dbReference type="PROSITE" id="PS51186"/>
    </source>
</evidence>
<dbReference type="Pfam" id="PF13302">
    <property type="entry name" value="Acetyltransf_3"/>
    <property type="match status" value="1"/>
</dbReference>
<organism evidence="2 3">
    <name type="scientific">Ectobacillus antri</name>
    <dbReference type="NCBI Taxonomy" id="2486280"/>
    <lineage>
        <taxon>Bacteria</taxon>
        <taxon>Bacillati</taxon>
        <taxon>Bacillota</taxon>
        <taxon>Bacilli</taxon>
        <taxon>Bacillales</taxon>
        <taxon>Bacillaceae</taxon>
        <taxon>Ectobacillus</taxon>
    </lineage>
</organism>
<keyword evidence="2" id="KW-0808">Transferase</keyword>
<evidence type="ECO:0000313" key="2">
    <source>
        <dbReference type="EMBL" id="MDG5754301.1"/>
    </source>
</evidence>
<dbReference type="Gene3D" id="3.40.630.30">
    <property type="match status" value="1"/>
</dbReference>
<evidence type="ECO:0000313" key="3">
    <source>
        <dbReference type="Proteomes" id="UP001218246"/>
    </source>
</evidence>